<protein>
    <recommendedName>
        <fullName evidence="4">Periplasmic heavy metal sensor</fullName>
    </recommendedName>
</protein>
<proteinExistence type="predicted"/>
<reference evidence="2 3" key="1">
    <citation type="journal article" date="2016" name="BMC Genomics">
        <title>Combined genomic and structural analyses of a cultured magnetotactic bacterium reveals its niche adaptation to a dynamic environment.</title>
        <authorList>
            <person name="Araujo A.C."/>
            <person name="Morillo V."/>
            <person name="Cypriano J."/>
            <person name="Teixeira L.C."/>
            <person name="Leao P."/>
            <person name="Lyra S."/>
            <person name="Almeida L.G."/>
            <person name="Bazylinski D.A."/>
            <person name="Vasconcellos A.T."/>
            <person name="Abreu F."/>
            <person name="Lins U."/>
        </authorList>
    </citation>
    <scope>NUCLEOTIDE SEQUENCE [LARGE SCALE GENOMIC DNA]</scope>
    <source>
        <strain evidence="2 3">IT-1</strain>
    </source>
</reference>
<keyword evidence="1" id="KW-1133">Transmembrane helix</keyword>
<dbReference type="EMBL" id="LVJN01000021">
    <property type="protein sequence ID" value="OSM00152.1"/>
    <property type="molecule type" value="Genomic_DNA"/>
</dbReference>
<keyword evidence="3" id="KW-1185">Reference proteome</keyword>
<dbReference type="RefSeq" id="WP_085446569.1">
    <property type="nucleotide sequence ID" value="NZ_LVJN01000021.1"/>
</dbReference>
<dbReference type="AlphaFoldDB" id="A0A1Y2K1S4"/>
<dbReference type="InterPro" id="IPR025961">
    <property type="entry name" value="Metal_resist"/>
</dbReference>
<evidence type="ECO:0000313" key="3">
    <source>
        <dbReference type="Proteomes" id="UP000194003"/>
    </source>
</evidence>
<keyword evidence="1" id="KW-0812">Transmembrane</keyword>
<sequence>MSADAPRWWRGALFASVGLNLFMATLIGVHEWRHAQHPDFAPVEAAATHMLHKPFKPRIWLDSLQPEQRQMAEEIMARHAKAMREQAMAMRAARRLARDEMMNNELDAHNVERAFMRVRQATSNAQLVAHRALTDVALQLPAAARRDWLTSMAIHPRQTGRPLRSATLISQPAVCNPAQPPMR</sequence>
<name>A0A1Y2K1S4_9PROT</name>
<evidence type="ECO:0000313" key="2">
    <source>
        <dbReference type="EMBL" id="OSM00152.1"/>
    </source>
</evidence>
<evidence type="ECO:0000256" key="1">
    <source>
        <dbReference type="SAM" id="Phobius"/>
    </source>
</evidence>
<evidence type="ECO:0008006" key="4">
    <source>
        <dbReference type="Google" id="ProtNLM"/>
    </source>
</evidence>
<dbReference type="Pfam" id="PF13801">
    <property type="entry name" value="Metal_resist"/>
    <property type="match status" value="1"/>
</dbReference>
<gene>
    <name evidence="2" type="ORF">MAIT1_00590</name>
</gene>
<comment type="caution">
    <text evidence="2">The sequence shown here is derived from an EMBL/GenBank/DDBJ whole genome shotgun (WGS) entry which is preliminary data.</text>
</comment>
<feature type="transmembrane region" description="Helical" evidence="1">
    <location>
        <begin position="12"/>
        <end position="29"/>
    </location>
</feature>
<accession>A0A1Y2K1S4</accession>
<dbReference type="STRING" id="1434232.MAIT1_00590"/>
<keyword evidence="1" id="KW-0472">Membrane</keyword>
<dbReference type="Proteomes" id="UP000194003">
    <property type="component" value="Unassembled WGS sequence"/>
</dbReference>
<organism evidence="2 3">
    <name type="scientific">Magnetofaba australis IT-1</name>
    <dbReference type="NCBI Taxonomy" id="1434232"/>
    <lineage>
        <taxon>Bacteria</taxon>
        <taxon>Pseudomonadati</taxon>
        <taxon>Pseudomonadota</taxon>
        <taxon>Magnetococcia</taxon>
        <taxon>Magnetococcales</taxon>
        <taxon>Magnetococcaceae</taxon>
        <taxon>Magnetofaba</taxon>
    </lineage>
</organism>